<dbReference type="Proteomes" id="UP001206483">
    <property type="component" value="Unassembled WGS sequence"/>
</dbReference>
<evidence type="ECO:0008006" key="5">
    <source>
        <dbReference type="Google" id="ProtNLM"/>
    </source>
</evidence>
<feature type="signal peptide" evidence="2">
    <location>
        <begin position="1"/>
        <end position="33"/>
    </location>
</feature>
<accession>A0ABT1J9Z3</accession>
<keyword evidence="1" id="KW-0812">Transmembrane</keyword>
<evidence type="ECO:0000256" key="2">
    <source>
        <dbReference type="SAM" id="SignalP"/>
    </source>
</evidence>
<dbReference type="RefSeq" id="WP_253804061.1">
    <property type="nucleotide sequence ID" value="NZ_JAMZDX010000007.1"/>
</dbReference>
<feature type="chain" id="PRO_5046074223" description="LPXTG-motif cell wall-anchored protein" evidence="2">
    <location>
        <begin position="34"/>
        <end position="312"/>
    </location>
</feature>
<protein>
    <recommendedName>
        <fullName evidence="5">LPXTG-motif cell wall-anchored protein</fullName>
    </recommendedName>
</protein>
<sequence length="312" mass="30868">MQNPKNPQRAAARAAAVLAAAALTVLAAAGAAAADGQPVAGYGNAQQVLRSGQVHDTVSRFLVAARQQSAAPAAAADGGVSGAPRSAPNAAAAPPAFELKDPVPLYELNPDFVTGKAKATPENALRLSYLTSRVAAGDGHQAAVLLAPQADGQSWQLAGIRDGDTEVGLAEGGTAAARTFGEPQIHAWYRLTQSGTVEALTKEATTGLGGRSSVTLAEYQKLVAARYGDKQPGSSYDRKGLAGGFGLADPGADGGPAQDAAAQDAAGPAAAAVAAAAPAERVGPAAVVGAVGLAAVGAAFALVRRRRARTAG</sequence>
<comment type="caution">
    <text evidence="3">The sequence shown here is derived from an EMBL/GenBank/DDBJ whole genome shotgun (WGS) entry which is preliminary data.</text>
</comment>
<keyword evidence="4" id="KW-1185">Reference proteome</keyword>
<keyword evidence="1" id="KW-1133">Transmembrane helix</keyword>
<keyword evidence="1" id="KW-0472">Membrane</keyword>
<organism evidence="3 4">
    <name type="scientific">Kitasatospora paracochleata</name>
    <dbReference type="NCBI Taxonomy" id="58354"/>
    <lineage>
        <taxon>Bacteria</taxon>
        <taxon>Bacillati</taxon>
        <taxon>Actinomycetota</taxon>
        <taxon>Actinomycetes</taxon>
        <taxon>Kitasatosporales</taxon>
        <taxon>Streptomycetaceae</taxon>
        <taxon>Kitasatospora</taxon>
    </lineage>
</organism>
<reference evidence="3 4" key="1">
    <citation type="submission" date="2022-06" db="EMBL/GenBank/DDBJ databases">
        <title>Sequencing the genomes of 1000 actinobacteria strains.</title>
        <authorList>
            <person name="Klenk H.-P."/>
        </authorList>
    </citation>
    <scope>NUCLEOTIDE SEQUENCE [LARGE SCALE GENOMIC DNA]</scope>
    <source>
        <strain evidence="3 4">DSM 41656</strain>
    </source>
</reference>
<evidence type="ECO:0000313" key="3">
    <source>
        <dbReference type="EMBL" id="MCP2313861.1"/>
    </source>
</evidence>
<keyword evidence="2" id="KW-0732">Signal</keyword>
<proteinExistence type="predicted"/>
<name>A0ABT1J9Z3_9ACTN</name>
<dbReference type="EMBL" id="JAMZDX010000007">
    <property type="protein sequence ID" value="MCP2313861.1"/>
    <property type="molecule type" value="Genomic_DNA"/>
</dbReference>
<gene>
    <name evidence="3" type="ORF">FHR36_007060</name>
</gene>
<evidence type="ECO:0000256" key="1">
    <source>
        <dbReference type="SAM" id="Phobius"/>
    </source>
</evidence>
<evidence type="ECO:0000313" key="4">
    <source>
        <dbReference type="Proteomes" id="UP001206483"/>
    </source>
</evidence>
<feature type="transmembrane region" description="Helical" evidence="1">
    <location>
        <begin position="282"/>
        <end position="303"/>
    </location>
</feature>